<organism evidence="1 2">
    <name type="scientific">Haemaphysalis longicornis</name>
    <name type="common">Bush tick</name>
    <dbReference type="NCBI Taxonomy" id="44386"/>
    <lineage>
        <taxon>Eukaryota</taxon>
        <taxon>Metazoa</taxon>
        <taxon>Ecdysozoa</taxon>
        <taxon>Arthropoda</taxon>
        <taxon>Chelicerata</taxon>
        <taxon>Arachnida</taxon>
        <taxon>Acari</taxon>
        <taxon>Parasitiformes</taxon>
        <taxon>Ixodida</taxon>
        <taxon>Ixodoidea</taxon>
        <taxon>Ixodidae</taxon>
        <taxon>Haemaphysalinae</taxon>
        <taxon>Haemaphysalis</taxon>
    </lineage>
</organism>
<protein>
    <submittedName>
        <fullName evidence="1">Uncharacterized protein</fullName>
    </submittedName>
</protein>
<dbReference type="EMBL" id="JABSTR010000005">
    <property type="protein sequence ID" value="KAH9371291.1"/>
    <property type="molecule type" value="Genomic_DNA"/>
</dbReference>
<accession>A0A9J6G812</accession>
<gene>
    <name evidence="1" type="ORF">HPB48_022525</name>
</gene>
<dbReference type="AlphaFoldDB" id="A0A9J6G812"/>
<reference evidence="1 2" key="1">
    <citation type="journal article" date="2020" name="Cell">
        <title>Large-Scale Comparative Analyses of Tick Genomes Elucidate Their Genetic Diversity and Vector Capacities.</title>
        <authorList>
            <consortium name="Tick Genome and Microbiome Consortium (TIGMIC)"/>
            <person name="Jia N."/>
            <person name="Wang J."/>
            <person name="Shi W."/>
            <person name="Du L."/>
            <person name="Sun Y."/>
            <person name="Zhan W."/>
            <person name="Jiang J.F."/>
            <person name="Wang Q."/>
            <person name="Zhang B."/>
            <person name="Ji P."/>
            <person name="Bell-Sakyi L."/>
            <person name="Cui X.M."/>
            <person name="Yuan T.T."/>
            <person name="Jiang B.G."/>
            <person name="Yang W.F."/>
            <person name="Lam T.T."/>
            <person name="Chang Q.C."/>
            <person name="Ding S.J."/>
            <person name="Wang X.J."/>
            <person name="Zhu J.G."/>
            <person name="Ruan X.D."/>
            <person name="Zhao L."/>
            <person name="Wei J.T."/>
            <person name="Ye R.Z."/>
            <person name="Que T.C."/>
            <person name="Du C.H."/>
            <person name="Zhou Y.H."/>
            <person name="Cheng J.X."/>
            <person name="Dai P.F."/>
            <person name="Guo W.B."/>
            <person name="Han X.H."/>
            <person name="Huang E.J."/>
            <person name="Li L.F."/>
            <person name="Wei W."/>
            <person name="Gao Y.C."/>
            <person name="Liu J.Z."/>
            <person name="Shao H.Z."/>
            <person name="Wang X."/>
            <person name="Wang C.C."/>
            <person name="Yang T.C."/>
            <person name="Huo Q.B."/>
            <person name="Li W."/>
            <person name="Chen H.Y."/>
            <person name="Chen S.E."/>
            <person name="Zhou L.G."/>
            <person name="Ni X.B."/>
            <person name="Tian J.H."/>
            <person name="Sheng Y."/>
            <person name="Liu T."/>
            <person name="Pan Y.S."/>
            <person name="Xia L.Y."/>
            <person name="Li J."/>
            <person name="Zhao F."/>
            <person name="Cao W.C."/>
        </authorList>
    </citation>
    <scope>NUCLEOTIDE SEQUENCE [LARGE SCALE GENOMIC DNA]</scope>
    <source>
        <strain evidence="1">HaeL-2018</strain>
    </source>
</reference>
<proteinExistence type="predicted"/>
<sequence length="147" mass="16948">MSVLGVMDDDRGQRTCLWARQLHVIIWKNIYLKRVCRHYAATLIEAVLMVVLLLGIQEDSVVREPLIRRTDTVYQPAHPRQFWNTQPDMARISTVSNQPSCKFFCWVLLELALEKHPTPPPRQALNVTTQRLADSMGMARERSPTPP</sequence>
<evidence type="ECO:0000313" key="1">
    <source>
        <dbReference type="EMBL" id="KAH9371291.1"/>
    </source>
</evidence>
<keyword evidence="2" id="KW-1185">Reference proteome</keyword>
<dbReference type="Proteomes" id="UP000821853">
    <property type="component" value="Chromosome 3"/>
</dbReference>
<name>A0A9J6G812_HAELO</name>
<comment type="caution">
    <text evidence="1">The sequence shown here is derived from an EMBL/GenBank/DDBJ whole genome shotgun (WGS) entry which is preliminary data.</text>
</comment>
<dbReference type="VEuPathDB" id="VectorBase:HLOH_050124"/>
<evidence type="ECO:0000313" key="2">
    <source>
        <dbReference type="Proteomes" id="UP000821853"/>
    </source>
</evidence>